<evidence type="ECO:0000313" key="3">
    <source>
        <dbReference type="Proteomes" id="UP000013520"/>
    </source>
</evidence>
<proteinExistence type="predicted"/>
<dbReference type="EMBL" id="CP003273">
    <property type="protein sequence ID" value="AGL00058.1"/>
    <property type="molecule type" value="Genomic_DNA"/>
</dbReference>
<dbReference type="HOGENOM" id="CLU_2632291_0_0_9"/>
<dbReference type="OrthoDB" id="9794954at2"/>
<dbReference type="eggNOG" id="COG1143">
    <property type="taxonomic scope" value="Bacteria"/>
</dbReference>
<dbReference type="RefSeq" id="WP_006523484.1">
    <property type="nucleotide sequence ID" value="NC_021184.1"/>
</dbReference>
<dbReference type="Pfam" id="PF13183">
    <property type="entry name" value="Fer4_8"/>
    <property type="match status" value="1"/>
</dbReference>
<dbReference type="PROSITE" id="PS51379">
    <property type="entry name" value="4FE4S_FER_2"/>
    <property type="match status" value="2"/>
</dbReference>
<accession>R4KA66</accession>
<dbReference type="Proteomes" id="UP000013520">
    <property type="component" value="Chromosome"/>
</dbReference>
<dbReference type="AlphaFoldDB" id="R4KA66"/>
<protein>
    <submittedName>
        <fullName evidence="2">2-oxoacid:ferredoxin oxidoreductase, delta subunit</fullName>
    </submittedName>
</protein>
<dbReference type="SUPFAM" id="SSF54862">
    <property type="entry name" value="4Fe-4S ferredoxins"/>
    <property type="match status" value="1"/>
</dbReference>
<feature type="domain" description="4Fe-4S ferredoxin-type" evidence="1">
    <location>
        <begin position="3"/>
        <end position="33"/>
    </location>
</feature>
<dbReference type="InterPro" id="IPR017896">
    <property type="entry name" value="4Fe4S_Fe-S-bd"/>
</dbReference>
<feature type="domain" description="4Fe-4S ferredoxin-type" evidence="1">
    <location>
        <begin position="45"/>
        <end position="77"/>
    </location>
</feature>
<dbReference type="Gene3D" id="3.30.70.20">
    <property type="match status" value="1"/>
</dbReference>
<dbReference type="KEGG" id="dgi:Desgi_0486"/>
<keyword evidence="3" id="KW-1185">Reference proteome</keyword>
<evidence type="ECO:0000259" key="1">
    <source>
        <dbReference type="PROSITE" id="PS51379"/>
    </source>
</evidence>
<evidence type="ECO:0000313" key="2">
    <source>
        <dbReference type="EMBL" id="AGL00058.1"/>
    </source>
</evidence>
<name>R4KA66_9FIRM</name>
<sequence>MSWKINVFAERCTGCQICQMICSWASEKNFQPLHAYIQVKSRDGKEAQFDITFVNRCKKCGLCASYCSSGALVKERQVPNVV</sequence>
<organism evidence="2 3">
    <name type="scientific">Desulfoscipio gibsoniae DSM 7213</name>
    <dbReference type="NCBI Taxonomy" id="767817"/>
    <lineage>
        <taxon>Bacteria</taxon>
        <taxon>Bacillati</taxon>
        <taxon>Bacillota</taxon>
        <taxon>Clostridia</taxon>
        <taxon>Eubacteriales</taxon>
        <taxon>Desulfallaceae</taxon>
        <taxon>Desulfoscipio</taxon>
    </lineage>
</organism>
<gene>
    <name evidence="2" type="ORF">Desgi_0486</name>
</gene>
<dbReference type="STRING" id="767817.Desgi_0486"/>
<reference evidence="2 3" key="1">
    <citation type="submission" date="2012-01" db="EMBL/GenBank/DDBJ databases">
        <title>Complete sequence of Desulfotomaculum gibsoniae DSM 7213.</title>
        <authorList>
            <consortium name="US DOE Joint Genome Institute"/>
            <person name="Lucas S."/>
            <person name="Han J."/>
            <person name="Lapidus A."/>
            <person name="Cheng J.-F."/>
            <person name="Goodwin L."/>
            <person name="Pitluck S."/>
            <person name="Peters L."/>
            <person name="Ovchinnikova G."/>
            <person name="Teshima H."/>
            <person name="Detter J.C."/>
            <person name="Han C."/>
            <person name="Tapia R."/>
            <person name="Land M."/>
            <person name="Hauser L."/>
            <person name="Kyrpides N."/>
            <person name="Ivanova N."/>
            <person name="Pagani I."/>
            <person name="Parshina S."/>
            <person name="Plugge C."/>
            <person name="Muyzer G."/>
            <person name="Kuever J."/>
            <person name="Ivanova A."/>
            <person name="Nazina T."/>
            <person name="Klenk H.-P."/>
            <person name="Brambilla E."/>
            <person name="Spring S."/>
            <person name="Stams A.F."/>
            <person name="Woyke T."/>
        </authorList>
    </citation>
    <scope>NUCLEOTIDE SEQUENCE [LARGE SCALE GENOMIC DNA]</scope>
    <source>
        <strain evidence="2 3">DSM 7213</strain>
    </source>
</reference>